<reference evidence="2" key="1">
    <citation type="journal article" date="2014" name="Nucleic Acids Res.">
        <title>The evolutionary dynamics of variant antigen genes in Babesia reveal a history of genomic innovation underlying host-parasite interaction.</title>
        <authorList>
            <person name="Jackson A.P."/>
            <person name="Otto T.D."/>
            <person name="Darby A."/>
            <person name="Ramaprasad A."/>
            <person name="Xia D."/>
            <person name="Echaide I.E."/>
            <person name="Farber M."/>
            <person name="Gahlot S."/>
            <person name="Gamble J."/>
            <person name="Gupta D."/>
            <person name="Gupta Y."/>
            <person name="Jackson L."/>
            <person name="Malandrin L."/>
            <person name="Malas T.B."/>
            <person name="Moussa E."/>
            <person name="Nair M."/>
            <person name="Reid A.J."/>
            <person name="Sanders M."/>
            <person name="Sharma J."/>
            <person name="Tracey A."/>
            <person name="Quail M.A."/>
            <person name="Weir W."/>
            <person name="Wastling J.M."/>
            <person name="Hall N."/>
            <person name="Willadsen P."/>
            <person name="Lingelbach K."/>
            <person name="Shiels B."/>
            <person name="Tait A."/>
            <person name="Berriman M."/>
            <person name="Allred D.R."/>
            <person name="Pain A."/>
        </authorList>
    </citation>
    <scope>NUCLEOTIDE SEQUENCE</scope>
    <source>
        <strain evidence="2">1802A</strain>
    </source>
</reference>
<keyword evidence="1" id="KW-0472">Membrane</keyword>
<dbReference type="EMBL" id="JAHBMH010000033">
    <property type="protein sequence ID" value="KAK1937436.1"/>
    <property type="molecule type" value="Genomic_DNA"/>
</dbReference>
<dbReference type="Proteomes" id="UP001195914">
    <property type="component" value="Unassembled WGS sequence"/>
</dbReference>
<protein>
    <submittedName>
        <fullName evidence="2">Variant erythrocyte surface antigen-1 family protein</fullName>
    </submittedName>
</protein>
<proteinExistence type="predicted"/>
<evidence type="ECO:0000313" key="3">
    <source>
        <dbReference type="Proteomes" id="UP001195914"/>
    </source>
</evidence>
<organism evidence="2 3">
    <name type="scientific">Babesia divergens</name>
    <dbReference type="NCBI Taxonomy" id="32595"/>
    <lineage>
        <taxon>Eukaryota</taxon>
        <taxon>Sar</taxon>
        <taxon>Alveolata</taxon>
        <taxon>Apicomplexa</taxon>
        <taxon>Aconoidasida</taxon>
        <taxon>Piroplasmida</taxon>
        <taxon>Babesiidae</taxon>
        <taxon>Babesia</taxon>
    </lineage>
</organism>
<feature type="non-terminal residue" evidence="2">
    <location>
        <position position="1"/>
    </location>
</feature>
<name>A0AAD9GFE8_BABDI</name>
<feature type="transmembrane region" description="Helical" evidence="1">
    <location>
        <begin position="1201"/>
        <end position="1226"/>
    </location>
</feature>
<feature type="non-terminal residue" evidence="2">
    <location>
        <position position="1259"/>
    </location>
</feature>
<gene>
    <name evidence="2" type="ORF">X943_001864</name>
</gene>
<reference evidence="2" key="2">
    <citation type="submission" date="2021-05" db="EMBL/GenBank/DDBJ databases">
        <authorList>
            <person name="Pain A."/>
        </authorList>
    </citation>
    <scope>NUCLEOTIDE SEQUENCE</scope>
    <source>
        <strain evidence="2">1802A</strain>
    </source>
</reference>
<sequence>SVFGGEALPSFLSVLRTLRSVLTGSLEPLRGTRMVCCMYYTDVFVGSVKIVNLNNALMAELGIFNNSDALTQLVHGLCLFMGYPSCLCKPKKSVGESLKKISGELKEELKNYKCPFKSISKPLTLNCPSCSSSDVVCKCCVLDCIREVQEKCQCVKGGKVDCSCSNDDGTKRCCKDLLEKLKASLSLLNLKADMENLCSCPENCCDNGECTQKDSSKCSVCPTSKTLQASSPSDYTVTGLGLLRPSPKRLAGRLETFFGDKGQPKGSCSCKCGTSGKSCCCLACPGECSQACSCVSKTSCKKPSQCPRKVFCEAIKDIKIAADSGDMKCCESGAKCHCEVDKKCTASSGSGQGLNCCIENSNGHYKHSVKCMILRLVRFFKDLGSSKNFFKSCCDLLCAAKTCYFLWDKLFKKDASGSEAQKFNSALEDLQYSSPCGQDLYRTLQDFLQSCFSIFKPGQKFVEDKVKAFQKSCDKCKDATTKGTSCSCCSSGSSYSCLACFALFNDYELKARFISEYSSSYTYKFLSSFDTHINATSASWKYLCRKPSPPSPSTCCCGLSSCPQCLSSSSCCQSQSSCDPSKCCPDCPQRKAAKIFLGMLPCLYYGLKIVFDRCDSKNSDQWPEWYGKNGQKNFVPASVRDASQLQNFLFAWGIYGFLNPSLQALALPGLLKDLFSPNSKGSFDKIYDLVSREYFSRSRSPSSGSKPPQTVREILIWLYGLRFQKSFPSLVSHCSSLCIPFGNSYNADAFCYYIHTSCFLVPVSVISFIQDSSSHVTTFFSTADSEFLKFSYPEDPSDLFNMLVENVRKIFPALKFLCIQCRLDKDSAGWKDCGFSKSCKEGLESSLSTSPPNSSCCQSSGSHGILCTSKPGHSNYHEHCTSSKPEVKCIGLQKCTDTPSGKTKTDKDAHTSNQCIASCPHPLLMFLLDGSESKSQAFSYSLFKLPKDSFVPRMGFSPDNLPSPGRNGHVLHDVLKPFCTNGFYPLTRLLKFLARISFHPPETLGEFFLFFKKLAEALNSKSDLSSRFVQWIEGEPGWYPATMLKTALEQLYGSKTSHSSSSHTPASLYSLNDCEGPRGSSPPHPTCGKYLHPLAQDASDNLVEDLVDSYLSWVCYLTPKFKSLLEEFRGKFSSCCQSSSCKKIVECPCALATLYSQGFVYYSPNGLNTNNKICSDFITQLGKVVGKGSPLQTLLTVIDEFIWHIRLPFIYAFLYIWILVISYFYYVQFYKLDLLHVDSHLHLPRSFKILPSTLFSDAS</sequence>
<keyword evidence="3" id="KW-1185">Reference proteome</keyword>
<keyword evidence="1" id="KW-0812">Transmembrane</keyword>
<evidence type="ECO:0000313" key="2">
    <source>
        <dbReference type="EMBL" id="KAK1937436.1"/>
    </source>
</evidence>
<keyword evidence="1" id="KW-1133">Transmembrane helix</keyword>
<comment type="caution">
    <text evidence="2">The sequence shown here is derived from an EMBL/GenBank/DDBJ whole genome shotgun (WGS) entry which is preliminary data.</text>
</comment>
<evidence type="ECO:0000256" key="1">
    <source>
        <dbReference type="SAM" id="Phobius"/>
    </source>
</evidence>
<dbReference type="AlphaFoldDB" id="A0AAD9GFE8"/>
<accession>A0AAD9GFE8</accession>